<keyword evidence="2" id="KW-1185">Reference proteome</keyword>
<gene>
    <name evidence="1" type="ORF">AB205_0196650</name>
</gene>
<dbReference type="Proteomes" id="UP000228934">
    <property type="component" value="Unassembled WGS sequence"/>
</dbReference>
<dbReference type="AlphaFoldDB" id="A0A2G9R3V0"/>
<protein>
    <submittedName>
        <fullName evidence="1">Uncharacterized protein</fullName>
    </submittedName>
</protein>
<evidence type="ECO:0000313" key="1">
    <source>
        <dbReference type="EMBL" id="PIO22534.1"/>
    </source>
</evidence>
<dbReference type="OrthoDB" id="2215036at2759"/>
<organism evidence="1 2">
    <name type="scientific">Aquarana catesbeiana</name>
    <name type="common">American bullfrog</name>
    <name type="synonym">Rana catesbeiana</name>
    <dbReference type="NCBI Taxonomy" id="8400"/>
    <lineage>
        <taxon>Eukaryota</taxon>
        <taxon>Metazoa</taxon>
        <taxon>Chordata</taxon>
        <taxon>Craniata</taxon>
        <taxon>Vertebrata</taxon>
        <taxon>Euteleostomi</taxon>
        <taxon>Amphibia</taxon>
        <taxon>Batrachia</taxon>
        <taxon>Anura</taxon>
        <taxon>Neobatrachia</taxon>
        <taxon>Ranoidea</taxon>
        <taxon>Ranidae</taxon>
        <taxon>Aquarana</taxon>
    </lineage>
</organism>
<proteinExistence type="predicted"/>
<accession>A0A2G9R3V0</accession>
<dbReference type="EMBL" id="KV948487">
    <property type="protein sequence ID" value="PIO22534.1"/>
    <property type="molecule type" value="Genomic_DNA"/>
</dbReference>
<name>A0A2G9R3V0_AQUCT</name>
<sequence>MEQVPEVQLDSLQQFDTELLSPGQKVSKKMRKDQFRRLISGCIGKPLGEQFRKDIHIRNLPSLFQKKPSPDLEDSILEGCPEALPALFQQ</sequence>
<evidence type="ECO:0000313" key="2">
    <source>
        <dbReference type="Proteomes" id="UP000228934"/>
    </source>
</evidence>
<reference evidence="2" key="1">
    <citation type="journal article" date="2017" name="Nat. Commun.">
        <title>The North American bullfrog draft genome provides insight into hormonal regulation of long noncoding RNA.</title>
        <authorList>
            <person name="Hammond S.A."/>
            <person name="Warren R.L."/>
            <person name="Vandervalk B.P."/>
            <person name="Kucuk E."/>
            <person name="Khan H."/>
            <person name="Gibb E.A."/>
            <person name="Pandoh P."/>
            <person name="Kirk H."/>
            <person name="Zhao Y."/>
            <person name="Jones M."/>
            <person name="Mungall A.J."/>
            <person name="Coope R."/>
            <person name="Pleasance S."/>
            <person name="Moore R.A."/>
            <person name="Holt R.A."/>
            <person name="Round J.M."/>
            <person name="Ohora S."/>
            <person name="Walle B.V."/>
            <person name="Veldhoen N."/>
            <person name="Helbing C.C."/>
            <person name="Birol I."/>
        </authorList>
    </citation>
    <scope>NUCLEOTIDE SEQUENCE [LARGE SCALE GENOMIC DNA]</scope>
</reference>